<organism evidence="1 2">
    <name type="scientific">Artemisia annua</name>
    <name type="common">Sweet wormwood</name>
    <dbReference type="NCBI Taxonomy" id="35608"/>
    <lineage>
        <taxon>Eukaryota</taxon>
        <taxon>Viridiplantae</taxon>
        <taxon>Streptophyta</taxon>
        <taxon>Embryophyta</taxon>
        <taxon>Tracheophyta</taxon>
        <taxon>Spermatophyta</taxon>
        <taxon>Magnoliopsida</taxon>
        <taxon>eudicotyledons</taxon>
        <taxon>Gunneridae</taxon>
        <taxon>Pentapetalae</taxon>
        <taxon>asterids</taxon>
        <taxon>campanulids</taxon>
        <taxon>Asterales</taxon>
        <taxon>Asteraceae</taxon>
        <taxon>Asteroideae</taxon>
        <taxon>Anthemideae</taxon>
        <taxon>Artemisiinae</taxon>
        <taxon>Artemisia</taxon>
    </lineage>
</organism>
<reference evidence="1 2" key="1">
    <citation type="journal article" date="2018" name="Mol. Plant">
        <title>The genome of Artemisia annua provides insight into the evolution of Asteraceae family and artemisinin biosynthesis.</title>
        <authorList>
            <person name="Shen Q."/>
            <person name="Zhang L."/>
            <person name="Liao Z."/>
            <person name="Wang S."/>
            <person name="Yan T."/>
            <person name="Shi P."/>
            <person name="Liu M."/>
            <person name="Fu X."/>
            <person name="Pan Q."/>
            <person name="Wang Y."/>
            <person name="Lv Z."/>
            <person name="Lu X."/>
            <person name="Zhang F."/>
            <person name="Jiang W."/>
            <person name="Ma Y."/>
            <person name="Chen M."/>
            <person name="Hao X."/>
            <person name="Li L."/>
            <person name="Tang Y."/>
            <person name="Lv G."/>
            <person name="Zhou Y."/>
            <person name="Sun X."/>
            <person name="Brodelius P.E."/>
            <person name="Rose J.K.C."/>
            <person name="Tang K."/>
        </authorList>
    </citation>
    <scope>NUCLEOTIDE SEQUENCE [LARGE SCALE GENOMIC DNA]</scope>
    <source>
        <strain evidence="2">cv. Huhao1</strain>
        <tissue evidence="1">Leaf</tissue>
    </source>
</reference>
<gene>
    <name evidence="1" type="ORF">CTI12_AA435040</name>
</gene>
<dbReference type="SUPFAM" id="SSF56112">
    <property type="entry name" value="Protein kinase-like (PK-like)"/>
    <property type="match status" value="1"/>
</dbReference>
<sequence>MQGVEEWQAEVNFLERLSHPNLMKLLGYCYEGRGSTIEPLAWDIRLKIAIGAARGLVVFAHFR</sequence>
<dbReference type="InterPro" id="IPR050823">
    <property type="entry name" value="Plant_Ser_Thr_Prot_Kinase"/>
</dbReference>
<keyword evidence="1" id="KW-0430">Lectin</keyword>
<comment type="caution">
    <text evidence="1">The sequence shown here is derived from an EMBL/GenBank/DDBJ whole genome shotgun (WGS) entry which is preliminary data.</text>
</comment>
<dbReference type="Proteomes" id="UP000245207">
    <property type="component" value="Unassembled WGS sequence"/>
</dbReference>
<dbReference type="GO" id="GO:0016301">
    <property type="term" value="F:kinase activity"/>
    <property type="evidence" value="ECO:0007669"/>
    <property type="project" value="UniProtKB-KW"/>
</dbReference>
<dbReference type="STRING" id="35608.A0A2U1LZ09"/>
<evidence type="ECO:0000313" key="1">
    <source>
        <dbReference type="EMBL" id="PWA54190.1"/>
    </source>
</evidence>
<dbReference type="OrthoDB" id="1750700at2759"/>
<dbReference type="AlphaFoldDB" id="A0A2U1LZ09"/>
<dbReference type="PANTHER" id="PTHR45621">
    <property type="entry name" value="OS01G0588500 PROTEIN-RELATED"/>
    <property type="match status" value="1"/>
</dbReference>
<accession>A0A2U1LZ09</accession>
<protein>
    <submittedName>
        <fullName evidence="1">Protein kinase-like domain, Concanavalin A-like lectin/glucanase domain protein</fullName>
    </submittedName>
</protein>
<keyword evidence="2" id="KW-1185">Reference proteome</keyword>
<dbReference type="GO" id="GO:0030246">
    <property type="term" value="F:carbohydrate binding"/>
    <property type="evidence" value="ECO:0007669"/>
    <property type="project" value="UniProtKB-KW"/>
</dbReference>
<evidence type="ECO:0000313" key="2">
    <source>
        <dbReference type="Proteomes" id="UP000245207"/>
    </source>
</evidence>
<proteinExistence type="predicted"/>
<dbReference type="InterPro" id="IPR011009">
    <property type="entry name" value="Kinase-like_dom_sf"/>
</dbReference>
<dbReference type="EMBL" id="PKPP01007157">
    <property type="protein sequence ID" value="PWA54190.1"/>
    <property type="molecule type" value="Genomic_DNA"/>
</dbReference>
<keyword evidence="1" id="KW-0808">Transferase</keyword>
<name>A0A2U1LZ09_ARTAN</name>
<dbReference type="Gene3D" id="3.30.200.20">
    <property type="entry name" value="Phosphorylase Kinase, domain 1"/>
    <property type="match status" value="1"/>
</dbReference>
<keyword evidence="1" id="KW-0418">Kinase</keyword>